<dbReference type="PANTHER" id="PTHR39453">
    <property type="entry name" value="PHOSPHATE PROPANOYLTRANSFERASE"/>
    <property type="match status" value="1"/>
</dbReference>
<evidence type="ECO:0000256" key="7">
    <source>
        <dbReference type="ARBA" id="ARBA00022833"/>
    </source>
</evidence>
<evidence type="ECO:0000256" key="1">
    <source>
        <dbReference type="ARBA" id="ARBA00001947"/>
    </source>
</evidence>
<evidence type="ECO:0000256" key="8">
    <source>
        <dbReference type="ARBA" id="ARBA00023315"/>
    </source>
</evidence>
<dbReference type="Proteomes" id="UP001565220">
    <property type="component" value="Unassembled WGS sequence"/>
</dbReference>
<keyword evidence="13" id="KW-1185">Reference proteome</keyword>
<keyword evidence="5 10" id="KW-0808">Transferase</keyword>
<comment type="cofactor">
    <cofactor evidence="1">
        <name>Zn(2+)</name>
        <dbReference type="ChEBI" id="CHEBI:29105"/>
    </cofactor>
</comment>
<comment type="catalytic activity">
    <reaction evidence="9 10">
        <text>propanoyl-CoA + phosphate = propanoyl phosphate + CoA</text>
        <dbReference type="Rhea" id="RHEA:28046"/>
        <dbReference type="ChEBI" id="CHEBI:43474"/>
        <dbReference type="ChEBI" id="CHEBI:57287"/>
        <dbReference type="ChEBI" id="CHEBI:57392"/>
        <dbReference type="ChEBI" id="CHEBI:58933"/>
        <dbReference type="EC" id="2.3.1.222"/>
    </reaction>
</comment>
<dbReference type="PANTHER" id="PTHR39453:SF1">
    <property type="entry name" value="PHOSPHATE PROPANOYLTRANSFERASE"/>
    <property type="match status" value="1"/>
</dbReference>
<accession>A0ABV4DVI4</accession>
<evidence type="ECO:0000313" key="11">
    <source>
        <dbReference type="EMBL" id="MEY8763043.1"/>
    </source>
</evidence>
<evidence type="ECO:0000313" key="13">
    <source>
        <dbReference type="Proteomes" id="UP001565220"/>
    </source>
</evidence>
<keyword evidence="8 10" id="KW-0012">Acyltransferase</keyword>
<proteinExistence type="inferred from homology"/>
<sequence>MQVSEKFVEDLVANIVNESKIKNKEFSIPVGISNRHIHVTQQDLECLFGKGYELTVRKEVKQPGQFAANETVAIAGPKAFFPKVRILGPVRKYSQIEISRTDSYNLGIKAPVRKSRDLGNSETLTVIGPRGILVLKNKVICASRHIHMLPYQAESYGVEDGDMVDVETKGPKGIIFKNVLIRVSNASALEFHIDTDEANAAELKSSDLIRIIGLSR</sequence>
<comment type="pathway">
    <text evidence="10">Polyol metabolism; 1,2-propanediol degradation.</text>
</comment>
<comment type="function">
    <text evidence="10">Involved in 1,2-propanediol (1,2-PD) degradation by catalyzing the conversion of propanoyl-CoA to propanoyl-phosphate.</text>
</comment>
<evidence type="ECO:0000256" key="4">
    <source>
        <dbReference type="ARBA" id="ARBA00020837"/>
    </source>
</evidence>
<evidence type="ECO:0000256" key="5">
    <source>
        <dbReference type="ARBA" id="ARBA00022679"/>
    </source>
</evidence>
<dbReference type="InterPro" id="IPR008300">
    <property type="entry name" value="PTAC"/>
</dbReference>
<evidence type="ECO:0000256" key="2">
    <source>
        <dbReference type="ARBA" id="ARBA00007342"/>
    </source>
</evidence>
<dbReference type="EMBL" id="JBGFFE010000051">
    <property type="protein sequence ID" value="MEY8765065.1"/>
    <property type="molecule type" value="Genomic_DNA"/>
</dbReference>
<name>A0ABV4DVI4_9CLOT</name>
<evidence type="ECO:0000256" key="10">
    <source>
        <dbReference type="PIRNR" id="PIRNR010130"/>
    </source>
</evidence>
<evidence type="ECO:0000256" key="6">
    <source>
        <dbReference type="ARBA" id="ARBA00022723"/>
    </source>
</evidence>
<organism evidence="11 13">
    <name type="scientific">Clostridium lapidicellarium</name>
    <dbReference type="NCBI Taxonomy" id="3240931"/>
    <lineage>
        <taxon>Bacteria</taxon>
        <taxon>Bacillati</taxon>
        <taxon>Bacillota</taxon>
        <taxon>Clostridia</taxon>
        <taxon>Eubacteriales</taxon>
        <taxon>Clostridiaceae</taxon>
        <taxon>Clostridium</taxon>
    </lineage>
</organism>
<comment type="similarity">
    <text evidence="2 10">Belongs to the PduL family.</text>
</comment>
<keyword evidence="7" id="KW-0862">Zinc</keyword>
<dbReference type="RefSeq" id="WP_294185345.1">
    <property type="nucleotide sequence ID" value="NZ_JBGFFE010000004.1"/>
</dbReference>
<dbReference type="EMBL" id="JBGFFE010000004">
    <property type="protein sequence ID" value="MEY8763043.1"/>
    <property type="molecule type" value="Genomic_DNA"/>
</dbReference>
<evidence type="ECO:0000256" key="3">
    <source>
        <dbReference type="ARBA" id="ARBA00012206"/>
    </source>
</evidence>
<comment type="caution">
    <text evidence="11">The sequence shown here is derived from an EMBL/GenBank/DDBJ whole genome shotgun (WGS) entry which is preliminary data.</text>
</comment>
<evidence type="ECO:0000313" key="12">
    <source>
        <dbReference type="EMBL" id="MEY8765065.1"/>
    </source>
</evidence>
<dbReference type="PIRSF" id="PIRSF010130">
    <property type="entry name" value="PduL"/>
    <property type="match status" value="1"/>
</dbReference>
<keyword evidence="6" id="KW-0479">Metal-binding</keyword>
<dbReference type="NCBIfam" id="NF011652">
    <property type="entry name" value="PRK15070.1"/>
    <property type="match status" value="1"/>
</dbReference>
<protein>
    <recommendedName>
        <fullName evidence="4 10">Phosphate propanoyltransferase</fullName>
        <ecNumber evidence="3 10">2.3.1.222</ecNumber>
    </recommendedName>
</protein>
<dbReference type="Pfam" id="PF06130">
    <property type="entry name" value="PTAC"/>
    <property type="match status" value="1"/>
</dbReference>
<gene>
    <name evidence="11" type="ORF">AB8S09_05185</name>
    <name evidence="12" type="ORF">AB8S09_15730</name>
</gene>
<dbReference type="EC" id="2.3.1.222" evidence="3 10"/>
<evidence type="ECO:0000256" key="9">
    <source>
        <dbReference type="ARBA" id="ARBA00047589"/>
    </source>
</evidence>
<reference evidence="11 13" key="1">
    <citation type="submission" date="2024-08" db="EMBL/GenBank/DDBJ databases">
        <title>Clostridium lapicellarii sp. nov., and Clostridium renhuaiense sp. nov., two species isolated from the mud in a fermentation cellar used for producing sauce-flavour Chinese liquors.</title>
        <authorList>
            <person name="Yang F."/>
            <person name="Wang H."/>
            <person name="Chen L.Q."/>
            <person name="Zhou N."/>
            <person name="Lu J.J."/>
            <person name="Pu X.X."/>
            <person name="Wan B."/>
            <person name="Wang L."/>
            <person name="Liu S.J."/>
        </authorList>
    </citation>
    <scope>NUCLEOTIDE SEQUENCE [LARGE SCALE GENOMIC DNA]</scope>
    <source>
        <strain evidence="11 13">MT-113</strain>
    </source>
</reference>